<feature type="compositionally biased region" description="Polar residues" evidence="1">
    <location>
        <begin position="70"/>
        <end position="83"/>
    </location>
</feature>
<evidence type="ECO:0000256" key="1">
    <source>
        <dbReference type="SAM" id="MobiDB-lite"/>
    </source>
</evidence>
<sequence length="95" mass="10775">MTKRLLIIIAALAVLDGVGFSAKQEFTFAPPQSTIYWQPPAGFEQGGTWSPPPEYKGEFKAWEPPPGFEKTQQPWSPPSGWQEQQDKWSPPTEWK</sequence>
<proteinExistence type="predicted"/>
<dbReference type="AlphaFoldDB" id="A0A1F4Q0R8"/>
<dbReference type="Proteomes" id="UP000178724">
    <property type="component" value="Unassembled WGS sequence"/>
</dbReference>
<dbReference type="EMBL" id="METM01000024">
    <property type="protein sequence ID" value="OGB89514.1"/>
    <property type="molecule type" value="Genomic_DNA"/>
</dbReference>
<feature type="region of interest" description="Disordered" evidence="1">
    <location>
        <begin position="39"/>
        <end position="95"/>
    </location>
</feature>
<evidence type="ECO:0000313" key="3">
    <source>
        <dbReference type="Proteomes" id="UP000178724"/>
    </source>
</evidence>
<reference evidence="2 3" key="1">
    <citation type="journal article" date="2016" name="Nat. Commun.">
        <title>Thousands of microbial genomes shed light on interconnected biogeochemical processes in an aquifer system.</title>
        <authorList>
            <person name="Anantharaman K."/>
            <person name="Brown C.T."/>
            <person name="Hug L.A."/>
            <person name="Sharon I."/>
            <person name="Castelle C.J."/>
            <person name="Probst A.J."/>
            <person name="Thomas B.C."/>
            <person name="Singh A."/>
            <person name="Wilkins M.J."/>
            <person name="Karaoz U."/>
            <person name="Brodie E.L."/>
            <person name="Williams K.H."/>
            <person name="Hubbard S.S."/>
            <person name="Banfield J.F."/>
        </authorList>
    </citation>
    <scope>NUCLEOTIDE SEQUENCE [LARGE SCALE GENOMIC DNA]</scope>
</reference>
<comment type="caution">
    <text evidence="2">The sequence shown here is derived from an EMBL/GenBank/DDBJ whole genome shotgun (WGS) entry which is preliminary data.</text>
</comment>
<accession>A0A1F4Q0R8</accession>
<name>A0A1F4Q0R8_UNCSA</name>
<evidence type="ECO:0000313" key="2">
    <source>
        <dbReference type="EMBL" id="OGB89514.1"/>
    </source>
</evidence>
<protein>
    <submittedName>
        <fullName evidence="2">Uncharacterized protein</fullName>
    </submittedName>
</protein>
<organism evidence="2 3">
    <name type="scientific">candidate division WOR-1 bacterium RIFCSPHIGHO2_01_FULL_53_15</name>
    <dbReference type="NCBI Taxonomy" id="1802564"/>
    <lineage>
        <taxon>Bacteria</taxon>
        <taxon>Bacillati</taxon>
        <taxon>Saganbacteria</taxon>
    </lineage>
</organism>
<gene>
    <name evidence="2" type="ORF">A2625_01180</name>
</gene>